<dbReference type="GO" id="GO:0045122">
    <property type="term" value="P:aflatoxin biosynthetic process"/>
    <property type="evidence" value="ECO:0007669"/>
    <property type="project" value="InterPro"/>
</dbReference>
<dbReference type="EMBL" id="MU006328">
    <property type="protein sequence ID" value="KAF2847106.1"/>
    <property type="molecule type" value="Genomic_DNA"/>
</dbReference>
<evidence type="ECO:0000259" key="7">
    <source>
        <dbReference type="PROSITE" id="PS50048"/>
    </source>
</evidence>
<dbReference type="PRINTS" id="PR00755">
    <property type="entry name" value="AFLATOXINBRP"/>
</dbReference>
<dbReference type="OrthoDB" id="2328572at2759"/>
<accession>A0A6A7AV13</accession>
<proteinExistence type="predicted"/>
<feature type="region of interest" description="Disordered" evidence="6">
    <location>
        <begin position="180"/>
        <end position="203"/>
    </location>
</feature>
<keyword evidence="3" id="KW-0238">DNA-binding</keyword>
<evidence type="ECO:0000256" key="5">
    <source>
        <dbReference type="ARBA" id="ARBA00023242"/>
    </source>
</evidence>
<feature type="compositionally biased region" description="Low complexity" evidence="6">
    <location>
        <begin position="119"/>
        <end position="147"/>
    </location>
</feature>
<dbReference type="GO" id="GO:0003677">
    <property type="term" value="F:DNA binding"/>
    <property type="evidence" value="ECO:0007669"/>
    <property type="project" value="UniProtKB-KW"/>
</dbReference>
<keyword evidence="2" id="KW-0805">Transcription regulation</keyword>
<keyword evidence="9" id="KW-1185">Reference proteome</keyword>
<keyword evidence="1" id="KW-0479">Metal-binding</keyword>
<dbReference type="Pfam" id="PF08493">
    <property type="entry name" value="AflR"/>
    <property type="match status" value="1"/>
</dbReference>
<feature type="compositionally biased region" description="Polar residues" evidence="6">
    <location>
        <begin position="279"/>
        <end position="290"/>
    </location>
</feature>
<dbReference type="GO" id="GO:0000981">
    <property type="term" value="F:DNA-binding transcription factor activity, RNA polymerase II-specific"/>
    <property type="evidence" value="ECO:0007669"/>
    <property type="project" value="InterPro"/>
</dbReference>
<dbReference type="Proteomes" id="UP000799423">
    <property type="component" value="Unassembled WGS sequence"/>
</dbReference>
<evidence type="ECO:0000256" key="1">
    <source>
        <dbReference type="ARBA" id="ARBA00022723"/>
    </source>
</evidence>
<evidence type="ECO:0000256" key="4">
    <source>
        <dbReference type="ARBA" id="ARBA00023163"/>
    </source>
</evidence>
<evidence type="ECO:0000313" key="9">
    <source>
        <dbReference type="Proteomes" id="UP000799423"/>
    </source>
</evidence>
<keyword evidence="4" id="KW-0804">Transcription</keyword>
<evidence type="ECO:0000256" key="3">
    <source>
        <dbReference type="ARBA" id="ARBA00023125"/>
    </source>
</evidence>
<dbReference type="CDD" id="cd00067">
    <property type="entry name" value="GAL4"/>
    <property type="match status" value="1"/>
</dbReference>
<protein>
    <recommendedName>
        <fullName evidence="7">Zn(2)-C6 fungal-type domain-containing protein</fullName>
    </recommendedName>
</protein>
<evidence type="ECO:0000256" key="6">
    <source>
        <dbReference type="SAM" id="MobiDB-lite"/>
    </source>
</evidence>
<dbReference type="SUPFAM" id="SSF57701">
    <property type="entry name" value="Zn2/Cys6 DNA-binding domain"/>
    <property type="match status" value="1"/>
</dbReference>
<feature type="compositionally biased region" description="Polar residues" evidence="6">
    <location>
        <begin position="1"/>
        <end position="14"/>
    </location>
</feature>
<sequence>MSSAASTHDATGNVNVDAATARAAPEPTSSPPNGPPARSAGLKLRDCCQACARSKVRCTKEKPSCSRCETKGIPCRYLQSKRPGRIPGSGDRRGNPAARTRTSEGPTRRAGAAPDHDCAATATTTTPAAATATATATTSWSPAATAPDGLAPDDARFRADSLFEAYFGAADVPAADLSPGLACDGDPDSSNTKSSNTNNNSDDNAPCMWVDCLDVLATMNDSSSYASLMDWDSPGSALTAHLSLPMDMDMDVAACHGLSVGGSVVQSPTRRLLPMASQVPATSSVPTQTGSASSSASSASSSASSSSASSLMSSSSYPTSLSTRTTPPAAPLVGRPPLKSVVSAPVLDHNLQIGTPSSCSCLDKALDLLKEVNRDPCLTPSMAGCAATQVILAKNKEIIQATLAILACVACMEDRLLIMISLLITMKMLPRYASAAALTASANDLLDEASDMSRHNHGSLSANAVPITDPNLPRQAKQQVLRELHLVQRLITQLSARLKSLASPGRHPNSAHALLERRPVTMQTESTAFVQKTSLSNSSLQTACGETQLVPISTRTLDFVEDDVRNSLSSLSAVVRQALKES</sequence>
<dbReference type="GO" id="GO:0005634">
    <property type="term" value="C:nucleus"/>
    <property type="evidence" value="ECO:0007669"/>
    <property type="project" value="InterPro"/>
</dbReference>
<feature type="compositionally biased region" description="Low complexity" evidence="6">
    <location>
        <begin position="291"/>
        <end position="327"/>
    </location>
</feature>
<dbReference type="GO" id="GO:0008270">
    <property type="term" value="F:zinc ion binding"/>
    <property type="evidence" value="ECO:0007669"/>
    <property type="project" value="InterPro"/>
</dbReference>
<dbReference type="PROSITE" id="PS50048">
    <property type="entry name" value="ZN2_CY6_FUNGAL_2"/>
    <property type="match status" value="1"/>
</dbReference>
<name>A0A6A7AV13_9PLEO</name>
<dbReference type="Gene3D" id="4.10.240.10">
    <property type="entry name" value="Zn(2)-C6 fungal-type DNA-binding domain"/>
    <property type="match status" value="1"/>
</dbReference>
<feature type="compositionally biased region" description="Low complexity" evidence="6">
    <location>
        <begin position="188"/>
        <end position="203"/>
    </location>
</feature>
<dbReference type="InterPro" id="IPR036864">
    <property type="entry name" value="Zn2-C6_fun-type_DNA-bd_sf"/>
</dbReference>
<dbReference type="InterPro" id="IPR001138">
    <property type="entry name" value="Zn2Cys6_DnaBD"/>
</dbReference>
<evidence type="ECO:0000313" key="8">
    <source>
        <dbReference type="EMBL" id="KAF2847106.1"/>
    </source>
</evidence>
<reference evidence="8" key="1">
    <citation type="submission" date="2020-01" db="EMBL/GenBank/DDBJ databases">
        <authorList>
            <consortium name="DOE Joint Genome Institute"/>
            <person name="Haridas S."/>
            <person name="Albert R."/>
            <person name="Binder M."/>
            <person name="Bloem J."/>
            <person name="Labutti K."/>
            <person name="Salamov A."/>
            <person name="Andreopoulos B."/>
            <person name="Baker S.E."/>
            <person name="Barry K."/>
            <person name="Bills G."/>
            <person name="Bluhm B.H."/>
            <person name="Cannon C."/>
            <person name="Castanera R."/>
            <person name="Culley D.E."/>
            <person name="Daum C."/>
            <person name="Ezra D."/>
            <person name="Gonzalez J.B."/>
            <person name="Henrissat B."/>
            <person name="Kuo A."/>
            <person name="Liang C."/>
            <person name="Lipzen A."/>
            <person name="Lutzoni F."/>
            <person name="Magnuson J."/>
            <person name="Mondo S."/>
            <person name="Nolan M."/>
            <person name="Ohm R."/>
            <person name="Pangilinan J."/>
            <person name="Park H.-J."/>
            <person name="Ramirez L."/>
            <person name="Alfaro M."/>
            <person name="Sun H."/>
            <person name="Tritt A."/>
            <person name="Yoshinaga Y."/>
            <person name="Zwiers L.-H."/>
            <person name="Turgeon B.G."/>
            <person name="Goodwin S.B."/>
            <person name="Spatafora J.W."/>
            <person name="Crous P.W."/>
            <person name="Grigoriev I.V."/>
        </authorList>
    </citation>
    <scope>NUCLEOTIDE SEQUENCE</scope>
    <source>
        <strain evidence="8">IPT5</strain>
    </source>
</reference>
<dbReference type="Pfam" id="PF00172">
    <property type="entry name" value="Zn_clus"/>
    <property type="match status" value="1"/>
</dbReference>
<dbReference type="AlphaFoldDB" id="A0A6A7AV13"/>
<gene>
    <name evidence="8" type="ORF">T440DRAFT_471229</name>
</gene>
<feature type="region of interest" description="Disordered" evidence="6">
    <location>
        <begin position="276"/>
        <end position="335"/>
    </location>
</feature>
<dbReference type="SMART" id="SM00066">
    <property type="entry name" value="GAL4"/>
    <property type="match status" value="1"/>
</dbReference>
<organism evidence="8 9">
    <name type="scientific">Plenodomus tracheiphilus IPT5</name>
    <dbReference type="NCBI Taxonomy" id="1408161"/>
    <lineage>
        <taxon>Eukaryota</taxon>
        <taxon>Fungi</taxon>
        <taxon>Dikarya</taxon>
        <taxon>Ascomycota</taxon>
        <taxon>Pezizomycotina</taxon>
        <taxon>Dothideomycetes</taxon>
        <taxon>Pleosporomycetidae</taxon>
        <taxon>Pleosporales</taxon>
        <taxon>Pleosporineae</taxon>
        <taxon>Leptosphaeriaceae</taxon>
        <taxon>Plenodomus</taxon>
    </lineage>
</organism>
<keyword evidence="5" id="KW-0539">Nucleus</keyword>
<dbReference type="InterPro" id="IPR013700">
    <property type="entry name" value="AflR"/>
</dbReference>
<evidence type="ECO:0000256" key="2">
    <source>
        <dbReference type="ARBA" id="ARBA00023015"/>
    </source>
</evidence>
<feature type="domain" description="Zn(2)-C6 fungal-type" evidence="7">
    <location>
        <begin position="47"/>
        <end position="77"/>
    </location>
</feature>
<feature type="region of interest" description="Disordered" evidence="6">
    <location>
        <begin position="1"/>
        <end position="41"/>
    </location>
</feature>
<feature type="region of interest" description="Disordered" evidence="6">
    <location>
        <begin position="79"/>
        <end position="147"/>
    </location>
</feature>